<dbReference type="PANTHER" id="PTHR15162:SF7">
    <property type="entry name" value="SUCCINYLGLUTAMATE DESUCCINYLASE"/>
    <property type="match status" value="1"/>
</dbReference>
<keyword evidence="4" id="KW-0862">Zinc</keyword>
<dbReference type="EMBL" id="JBHTAT010000001">
    <property type="protein sequence ID" value="MFC7255680.1"/>
    <property type="molecule type" value="Genomic_DNA"/>
</dbReference>
<dbReference type="PANTHER" id="PTHR15162">
    <property type="entry name" value="ASPARTOACYLASE"/>
    <property type="match status" value="1"/>
</dbReference>
<keyword evidence="3" id="KW-0378">Hydrolase</keyword>
<dbReference type="SUPFAM" id="SSF53187">
    <property type="entry name" value="Zn-dependent exopeptidases"/>
    <property type="match status" value="1"/>
</dbReference>
<evidence type="ECO:0000256" key="3">
    <source>
        <dbReference type="ARBA" id="ARBA00022801"/>
    </source>
</evidence>
<dbReference type="GeneID" id="96954047"/>
<gene>
    <name evidence="6" type="ORF">ACFQKE_10315</name>
</gene>
<dbReference type="AlphaFoldDB" id="A0ABD5ZZE2"/>
<keyword evidence="7" id="KW-1185">Reference proteome</keyword>
<proteinExistence type="predicted"/>
<dbReference type="Gene3D" id="3.40.630.10">
    <property type="entry name" value="Zn peptidases"/>
    <property type="match status" value="1"/>
</dbReference>
<organism evidence="6 7">
    <name type="scientific">Haloplanus litoreus</name>
    <dbReference type="NCBI Taxonomy" id="767515"/>
    <lineage>
        <taxon>Archaea</taxon>
        <taxon>Methanobacteriati</taxon>
        <taxon>Methanobacteriota</taxon>
        <taxon>Stenosarchaea group</taxon>
        <taxon>Halobacteria</taxon>
        <taxon>Halobacteriales</taxon>
        <taxon>Haloferacaceae</taxon>
        <taxon>Haloplanus</taxon>
    </lineage>
</organism>
<dbReference type="Proteomes" id="UP001596434">
    <property type="component" value="Unassembled WGS sequence"/>
</dbReference>
<evidence type="ECO:0000256" key="4">
    <source>
        <dbReference type="ARBA" id="ARBA00022833"/>
    </source>
</evidence>
<keyword evidence="2" id="KW-0479">Metal-binding</keyword>
<comment type="caution">
    <text evidence="6">The sequence shown here is derived from an EMBL/GenBank/DDBJ whole genome shotgun (WGS) entry which is preliminary data.</text>
</comment>
<evidence type="ECO:0000256" key="1">
    <source>
        <dbReference type="ARBA" id="ARBA00001947"/>
    </source>
</evidence>
<dbReference type="RefSeq" id="WP_379703903.1">
    <property type="nucleotide sequence ID" value="NZ_JBHTAT010000001.1"/>
</dbReference>
<feature type="domain" description="Succinylglutamate desuccinylase/Aspartoacylase catalytic" evidence="5">
    <location>
        <begin position="10"/>
        <end position="91"/>
    </location>
</feature>
<dbReference type="GO" id="GO:0016787">
    <property type="term" value="F:hydrolase activity"/>
    <property type="evidence" value="ECO:0007669"/>
    <property type="project" value="UniProtKB-KW"/>
</dbReference>
<evidence type="ECO:0000313" key="7">
    <source>
        <dbReference type="Proteomes" id="UP001596434"/>
    </source>
</evidence>
<accession>A0ABD5ZZE2</accession>
<dbReference type="Pfam" id="PF24827">
    <property type="entry name" value="AstE_AspA_cat"/>
    <property type="match status" value="1"/>
</dbReference>
<name>A0ABD5ZZE2_9EURY</name>
<protein>
    <submittedName>
        <fullName evidence="6">Succinylglutamate desuccinylase/aspartoacylase family protein</fullName>
    </submittedName>
</protein>
<evidence type="ECO:0000259" key="5">
    <source>
        <dbReference type="Pfam" id="PF24827"/>
    </source>
</evidence>
<dbReference type="GO" id="GO:0046872">
    <property type="term" value="F:metal ion binding"/>
    <property type="evidence" value="ECO:0007669"/>
    <property type="project" value="UniProtKB-KW"/>
</dbReference>
<evidence type="ECO:0000256" key="2">
    <source>
        <dbReference type="ARBA" id="ARBA00022723"/>
    </source>
</evidence>
<evidence type="ECO:0000313" key="6">
    <source>
        <dbReference type="EMBL" id="MFC7255680.1"/>
    </source>
</evidence>
<reference evidence="6 7" key="1">
    <citation type="journal article" date="2019" name="Int. J. Syst. Evol. Microbiol.">
        <title>The Global Catalogue of Microorganisms (GCM) 10K type strain sequencing project: providing services to taxonomists for standard genome sequencing and annotation.</title>
        <authorList>
            <consortium name="The Broad Institute Genomics Platform"/>
            <consortium name="The Broad Institute Genome Sequencing Center for Infectious Disease"/>
            <person name="Wu L."/>
            <person name="Ma J."/>
        </authorList>
    </citation>
    <scope>NUCLEOTIDE SEQUENCE [LARGE SCALE GENOMIC DNA]</scope>
    <source>
        <strain evidence="6 7">GX21</strain>
    </source>
</reference>
<sequence>MQVHTVGEGTPEVAVVGAVHGDEPCGARAIERFLDGDPDVDRPAKLIVANEPALERGIRYVDTDLNRSLPGDPESDQYEERLAHELMTEVQGCISLGIHSTVSYGRPFANVAYLNERKREVVAHLPVDQVVDFTVVADGRSVELPGFLDVEAGHQGSTAAVDNAYDCIVAFLRTTGVLPGDPPAPDPGFYEVTEPMYKEPGRTYRFRGANFERVAPGERFADVDDDPLVADEEFWPVLMSDDGHDVLFGYRSTYRGPLSSLSAPSHGDANAESVTDD</sequence>
<comment type="cofactor">
    <cofactor evidence="1">
        <name>Zn(2+)</name>
        <dbReference type="ChEBI" id="CHEBI:29105"/>
    </cofactor>
</comment>
<dbReference type="InterPro" id="IPR055438">
    <property type="entry name" value="AstE_AspA_cat"/>
</dbReference>
<dbReference type="InterPro" id="IPR050178">
    <property type="entry name" value="AspA/AstE_fam"/>
</dbReference>